<evidence type="ECO:0000256" key="1">
    <source>
        <dbReference type="ARBA" id="ARBA00038142"/>
    </source>
</evidence>
<accession>A0A3Q3LFN5</accession>
<reference evidence="4" key="1">
    <citation type="submission" date="2025-08" db="UniProtKB">
        <authorList>
            <consortium name="Ensembl"/>
        </authorList>
    </citation>
    <scope>IDENTIFICATION</scope>
</reference>
<dbReference type="AlphaFoldDB" id="A0A3Q3LFN5"/>
<comment type="similarity">
    <text evidence="1">Belongs to the SPATA2 family.</text>
</comment>
<dbReference type="Ensembl" id="ENSMAMT00000013300.2">
    <property type="protein sequence ID" value="ENSMAMP00000012948.1"/>
    <property type="gene ID" value="ENSMAMG00000008789.2"/>
</dbReference>
<evidence type="ECO:0000313" key="4">
    <source>
        <dbReference type="Ensembl" id="ENSMAMP00000012948.1"/>
    </source>
</evidence>
<organism evidence="4 5">
    <name type="scientific">Mastacembelus armatus</name>
    <name type="common">zig-zag eel</name>
    <dbReference type="NCBI Taxonomy" id="205130"/>
    <lineage>
        <taxon>Eukaryota</taxon>
        <taxon>Metazoa</taxon>
        <taxon>Chordata</taxon>
        <taxon>Craniata</taxon>
        <taxon>Vertebrata</taxon>
        <taxon>Euteleostomi</taxon>
        <taxon>Actinopterygii</taxon>
        <taxon>Neopterygii</taxon>
        <taxon>Teleostei</taxon>
        <taxon>Neoteleostei</taxon>
        <taxon>Acanthomorphata</taxon>
        <taxon>Anabantaria</taxon>
        <taxon>Synbranchiformes</taxon>
        <taxon>Mastacembelidae</taxon>
        <taxon>Mastacembelus</taxon>
    </lineage>
</organism>
<dbReference type="STRING" id="205130.ENSMAMP00000012948"/>
<evidence type="ECO:0000256" key="2">
    <source>
        <dbReference type="SAM" id="MobiDB-lite"/>
    </source>
</evidence>
<feature type="compositionally biased region" description="Basic and acidic residues" evidence="2">
    <location>
        <begin position="443"/>
        <end position="483"/>
    </location>
</feature>
<keyword evidence="5" id="KW-1185">Reference proteome</keyword>
<feature type="compositionally biased region" description="Basic and acidic residues" evidence="2">
    <location>
        <begin position="331"/>
        <end position="340"/>
    </location>
</feature>
<feature type="compositionally biased region" description="Low complexity" evidence="2">
    <location>
        <begin position="351"/>
        <end position="364"/>
    </location>
</feature>
<dbReference type="OrthoDB" id="9837000at2759"/>
<dbReference type="Proteomes" id="UP000261640">
    <property type="component" value="Unplaced"/>
</dbReference>
<protein>
    <submittedName>
        <fullName evidence="4">Uncharacterized LOC113131454</fullName>
    </submittedName>
</protein>
<dbReference type="InterPro" id="IPR048839">
    <property type="entry name" value="SPATA2_PUB-like"/>
</dbReference>
<dbReference type="RefSeq" id="XP_026164496.1">
    <property type="nucleotide sequence ID" value="XM_026308711.2"/>
</dbReference>
<evidence type="ECO:0000313" key="5">
    <source>
        <dbReference type="Proteomes" id="UP000261640"/>
    </source>
</evidence>
<dbReference type="PANTHER" id="PTHR15326">
    <property type="entry name" value="SPERMATOGENESIS-ASSOCIATED PROTEIN 2/TAMOZHENNIC"/>
    <property type="match status" value="1"/>
</dbReference>
<dbReference type="GeneID" id="113131454"/>
<dbReference type="Pfam" id="PF21388">
    <property type="entry name" value="SPATA2_PUB-like"/>
    <property type="match status" value="1"/>
</dbReference>
<feature type="region of interest" description="Disordered" evidence="2">
    <location>
        <begin position="418"/>
        <end position="495"/>
    </location>
</feature>
<evidence type="ECO:0000259" key="3">
    <source>
        <dbReference type="Pfam" id="PF21388"/>
    </source>
</evidence>
<dbReference type="FunCoup" id="A0A3Q3LFN5">
    <property type="interactions" value="1"/>
</dbReference>
<feature type="region of interest" description="Disordered" evidence="2">
    <location>
        <begin position="276"/>
        <end position="378"/>
    </location>
</feature>
<dbReference type="InParanoid" id="A0A3Q3LFN5"/>
<dbReference type="Gene3D" id="1.20.58.2190">
    <property type="match status" value="1"/>
</dbReference>
<name>A0A3Q3LFN5_9TELE</name>
<feature type="compositionally biased region" description="Basic and acidic residues" evidence="2">
    <location>
        <begin position="293"/>
        <end position="320"/>
    </location>
</feature>
<dbReference type="GeneTree" id="ENSGT00530000063956"/>
<reference evidence="4" key="2">
    <citation type="submission" date="2025-09" db="UniProtKB">
        <authorList>
            <consortium name="Ensembl"/>
        </authorList>
    </citation>
    <scope>IDENTIFICATION</scope>
</reference>
<sequence length="565" mass="63052">MKDGTRPVEPTSRQELYEAYVNCYLQPCTEVRPCHDARLLKNAAQYLVKEPEPGGIFTVFPFYQAVSDGRQSLGTDSRKHLSAFIKATELLETLCINLFVQPWKKEIKTLKTFTGPFVYCLLPVLSSSTIKSVLASIGYLPHADTPQSEFRLSEDANPERAMLLGFELLLARVECYHFLELVEKDQLGQQEWMEVLQRRVGPIKLEEDIENKITGLKEEEKDKMKKEEADKKELPLYLGTRLTMKPQPKPQQCHLISVDQSIMEMQITYPDLAFRGRPLIPDKPHSANSSRSTSKDDHIATDNHSDDGKVAGPPKRDCIKGTKAAASTAYRKNDGSKDDEVFVDNGSDYRTSGGTTTLGTTATGSFSNGDRSRLDDELNGPQALSLHITLRAGSTAGQSLKTGEQQAAADEQTKVELSSLSSLEEQQELKELSERMGQLCMQETKEEVKRKEENKKEEKANEEKERKVSTEREAEEQNLRKPVMETGSVVSHGANRCAKSFQHDSATMKGPKQPNMCHSSPVTVRAADCECCKGEGSMGQEGEETGRGEEEQLAQSFVIVEPHKK</sequence>
<proteinExistence type="inferred from homology"/>
<dbReference type="PANTHER" id="PTHR15326:SF9">
    <property type="entry name" value="SPERMATOGENESIS-ASSOCIATED PROTEIN 2"/>
    <property type="match status" value="1"/>
</dbReference>
<feature type="domain" description="Spermatogenesis-associated protein 2 PUB-like" evidence="3">
    <location>
        <begin position="30"/>
        <end position="199"/>
    </location>
</feature>
<dbReference type="GO" id="GO:0005737">
    <property type="term" value="C:cytoplasm"/>
    <property type="evidence" value="ECO:0007669"/>
    <property type="project" value="TreeGrafter"/>
</dbReference>